<sequence>MEPTRVSSGSGRAHAKAILLGEHAVLYGSPALAIPVPALAVTAQATLFAEPGEPTFLKTGATGTTRYDCGGLRQVVTELTGGDERHRIEVTLRCEVPAGRGLGSSAACARAAVHALADLLGRELSAQEVYDLVQVAENVSHGRASGVDAMTTGATGPLLFQEGAAQEVGIGFDGLFVLADSGMTGSTKDAVTMVRERFEREPAARERFVGTVSGLVRSAVRDLADGDAAAVGTAMTRCHEELRELDLSTTVIDAMARAATSAGALGAKLSGGGLGGCLIALVDRQETAWDVSRALLEAGAVQTWSMPAGRGVRHDG</sequence>
<evidence type="ECO:0000256" key="4">
    <source>
        <dbReference type="ARBA" id="ARBA00022490"/>
    </source>
</evidence>
<dbReference type="InterPro" id="IPR014721">
    <property type="entry name" value="Ribsml_uS5_D2-typ_fold_subgr"/>
</dbReference>
<dbReference type="EMBL" id="JAGIOO010000001">
    <property type="protein sequence ID" value="MBP2478560.1"/>
    <property type="molecule type" value="Genomic_DNA"/>
</dbReference>
<comment type="caution">
    <text evidence="15">The sequence shown here is derived from an EMBL/GenBank/DDBJ whole genome shotgun (WGS) entry which is preliminary data.</text>
</comment>
<evidence type="ECO:0000256" key="7">
    <source>
        <dbReference type="ARBA" id="ARBA00022741"/>
    </source>
</evidence>
<keyword evidence="6 15" id="KW-0808">Transferase</keyword>
<dbReference type="InterPro" id="IPR036554">
    <property type="entry name" value="GHMP_kinase_C_sf"/>
</dbReference>
<dbReference type="NCBIfam" id="TIGR00549">
    <property type="entry name" value="mevalon_kin"/>
    <property type="match status" value="1"/>
</dbReference>
<dbReference type="EC" id="2.7.1.36" evidence="3"/>
<dbReference type="SUPFAM" id="SSF54211">
    <property type="entry name" value="Ribosomal protein S5 domain 2-like"/>
    <property type="match status" value="1"/>
</dbReference>
<evidence type="ECO:0000256" key="9">
    <source>
        <dbReference type="ARBA" id="ARBA00022840"/>
    </source>
</evidence>
<dbReference type="InterPro" id="IPR006204">
    <property type="entry name" value="GHMP_kinase_N_dom"/>
</dbReference>
<dbReference type="PANTHER" id="PTHR43290:SF2">
    <property type="entry name" value="MEVALONATE KINASE"/>
    <property type="match status" value="1"/>
</dbReference>
<keyword evidence="4" id="KW-0963">Cytoplasm</keyword>
<keyword evidence="11" id="KW-0443">Lipid metabolism</keyword>
<comment type="subcellular location">
    <subcellularLocation>
        <location evidence="1">Cytoplasm</location>
    </subcellularLocation>
</comment>
<dbReference type="Gene3D" id="3.30.70.890">
    <property type="entry name" value="GHMP kinase, C-terminal domain"/>
    <property type="match status" value="1"/>
</dbReference>
<dbReference type="Proteomes" id="UP001519363">
    <property type="component" value="Unassembled WGS sequence"/>
</dbReference>
<keyword evidence="8 15" id="KW-0418">Kinase</keyword>
<dbReference type="Pfam" id="PF00288">
    <property type="entry name" value="GHMP_kinases_N"/>
    <property type="match status" value="1"/>
</dbReference>
<keyword evidence="5" id="KW-0444">Lipid biosynthesis</keyword>
<accession>A0ABS5APR1</accession>
<evidence type="ECO:0000256" key="11">
    <source>
        <dbReference type="ARBA" id="ARBA00023098"/>
    </source>
</evidence>
<dbReference type="InterPro" id="IPR013750">
    <property type="entry name" value="GHMP_kinase_C_dom"/>
</dbReference>
<feature type="domain" description="GHMP kinase C-terminal" evidence="14">
    <location>
        <begin position="220"/>
        <end position="299"/>
    </location>
</feature>
<evidence type="ECO:0000256" key="1">
    <source>
        <dbReference type="ARBA" id="ARBA00004496"/>
    </source>
</evidence>
<dbReference type="InterPro" id="IPR006205">
    <property type="entry name" value="Mev_gal_kin"/>
</dbReference>
<evidence type="ECO:0000313" key="16">
    <source>
        <dbReference type="Proteomes" id="UP001519363"/>
    </source>
</evidence>
<dbReference type="Pfam" id="PF08544">
    <property type="entry name" value="GHMP_kinases_C"/>
    <property type="match status" value="1"/>
</dbReference>
<dbReference type="Gene3D" id="3.30.230.10">
    <property type="match status" value="1"/>
</dbReference>
<dbReference type="PANTHER" id="PTHR43290">
    <property type="entry name" value="MEVALONATE KINASE"/>
    <property type="match status" value="1"/>
</dbReference>
<keyword evidence="9" id="KW-0067">ATP-binding</keyword>
<evidence type="ECO:0000256" key="10">
    <source>
        <dbReference type="ARBA" id="ARBA00022842"/>
    </source>
</evidence>
<keyword evidence="16" id="KW-1185">Reference proteome</keyword>
<dbReference type="GO" id="GO:0004496">
    <property type="term" value="F:mevalonate kinase activity"/>
    <property type="evidence" value="ECO:0007669"/>
    <property type="project" value="UniProtKB-EC"/>
</dbReference>
<keyword evidence="7" id="KW-0547">Nucleotide-binding</keyword>
<evidence type="ECO:0000256" key="12">
    <source>
        <dbReference type="ARBA" id="ARBA00029438"/>
    </source>
</evidence>
<evidence type="ECO:0000256" key="3">
    <source>
        <dbReference type="ARBA" id="ARBA00012103"/>
    </source>
</evidence>
<comment type="pathway">
    <text evidence="12">Isoprenoid biosynthesis; isopentenyl diphosphate biosynthesis via mevalonate pathway; isopentenyl diphosphate from (R)-mevalonate: step 1/3.</text>
</comment>
<gene>
    <name evidence="15" type="ORF">JOF53_007432</name>
</gene>
<dbReference type="PROSITE" id="PS00627">
    <property type="entry name" value="GHMP_KINASES_ATP"/>
    <property type="match status" value="1"/>
</dbReference>
<dbReference type="InterPro" id="IPR006203">
    <property type="entry name" value="GHMP_knse_ATP-bd_CS"/>
</dbReference>
<reference evidence="15 16" key="1">
    <citation type="submission" date="2021-03" db="EMBL/GenBank/DDBJ databases">
        <title>Sequencing the genomes of 1000 actinobacteria strains.</title>
        <authorList>
            <person name="Klenk H.-P."/>
        </authorList>
    </citation>
    <scope>NUCLEOTIDE SEQUENCE [LARGE SCALE GENOMIC DNA]</scope>
    <source>
        <strain evidence="15 16">DSM 44580</strain>
    </source>
</reference>
<protein>
    <recommendedName>
        <fullName evidence="3">mevalonate kinase</fullName>
        <ecNumber evidence="3">2.7.1.36</ecNumber>
    </recommendedName>
</protein>
<comment type="similarity">
    <text evidence="2">Belongs to the GHMP kinase family. Mevalonate kinase subfamily.</text>
</comment>
<feature type="domain" description="GHMP kinase N-terminal" evidence="13">
    <location>
        <begin position="81"/>
        <end position="150"/>
    </location>
</feature>
<evidence type="ECO:0000313" key="15">
    <source>
        <dbReference type="EMBL" id="MBP2478560.1"/>
    </source>
</evidence>
<evidence type="ECO:0000256" key="8">
    <source>
        <dbReference type="ARBA" id="ARBA00022777"/>
    </source>
</evidence>
<organism evidence="15 16">
    <name type="scientific">Crossiella equi</name>
    <dbReference type="NCBI Taxonomy" id="130796"/>
    <lineage>
        <taxon>Bacteria</taxon>
        <taxon>Bacillati</taxon>
        <taxon>Actinomycetota</taxon>
        <taxon>Actinomycetes</taxon>
        <taxon>Pseudonocardiales</taxon>
        <taxon>Pseudonocardiaceae</taxon>
        <taxon>Crossiella</taxon>
    </lineage>
</organism>
<proteinExistence type="inferred from homology"/>
<evidence type="ECO:0000256" key="2">
    <source>
        <dbReference type="ARBA" id="ARBA00006495"/>
    </source>
</evidence>
<evidence type="ECO:0000256" key="5">
    <source>
        <dbReference type="ARBA" id="ARBA00022516"/>
    </source>
</evidence>
<evidence type="ECO:0000259" key="13">
    <source>
        <dbReference type="Pfam" id="PF00288"/>
    </source>
</evidence>
<dbReference type="PRINTS" id="PR00959">
    <property type="entry name" value="MEVGALKINASE"/>
</dbReference>
<keyword evidence="10" id="KW-0460">Magnesium</keyword>
<evidence type="ECO:0000256" key="6">
    <source>
        <dbReference type="ARBA" id="ARBA00022679"/>
    </source>
</evidence>
<name>A0ABS5APR1_9PSEU</name>
<dbReference type="InterPro" id="IPR020568">
    <property type="entry name" value="Ribosomal_Su5_D2-typ_SF"/>
</dbReference>
<evidence type="ECO:0000259" key="14">
    <source>
        <dbReference type="Pfam" id="PF08544"/>
    </source>
</evidence>
<dbReference type="RefSeq" id="WP_086781882.1">
    <property type="nucleotide sequence ID" value="NZ_JAGIOO010000001.1"/>
</dbReference>
<dbReference type="SUPFAM" id="SSF55060">
    <property type="entry name" value="GHMP Kinase, C-terminal domain"/>
    <property type="match status" value="1"/>
</dbReference>